<dbReference type="SUPFAM" id="SSF49503">
    <property type="entry name" value="Cupredoxins"/>
    <property type="match status" value="1"/>
</dbReference>
<keyword evidence="9 16" id="KW-1133">Transmembrane helix</keyword>
<organism evidence="19 20">
    <name type="scientific">Methylobacterium marchantiae</name>
    <dbReference type="NCBI Taxonomy" id="600331"/>
    <lineage>
        <taxon>Bacteria</taxon>
        <taxon>Pseudomonadati</taxon>
        <taxon>Pseudomonadota</taxon>
        <taxon>Alphaproteobacteria</taxon>
        <taxon>Hyphomicrobiales</taxon>
        <taxon>Methylobacteriaceae</taxon>
        <taxon>Methylobacterium</taxon>
    </lineage>
</organism>
<keyword evidence="12" id="KW-0564">Palmitate</keyword>
<evidence type="ECO:0000256" key="8">
    <source>
        <dbReference type="ARBA" id="ARBA00022982"/>
    </source>
</evidence>
<dbReference type="InterPro" id="IPR045187">
    <property type="entry name" value="CcO_II"/>
</dbReference>
<name>A0ABW3X1F7_9HYPH</name>
<evidence type="ECO:0000256" key="1">
    <source>
        <dbReference type="ARBA" id="ARBA00004651"/>
    </source>
</evidence>
<proteinExistence type="inferred from homology"/>
<keyword evidence="5 14" id="KW-0679">Respiratory chain</keyword>
<evidence type="ECO:0000313" key="20">
    <source>
        <dbReference type="Proteomes" id="UP001597176"/>
    </source>
</evidence>
<dbReference type="InterPro" id="IPR011759">
    <property type="entry name" value="Cyt_c_oxidase_su2_TM_dom"/>
</dbReference>
<comment type="caution">
    <text evidence="19">The sequence shown here is derived from an EMBL/GenBank/DDBJ whole genome shotgun (WGS) entry which is preliminary data.</text>
</comment>
<feature type="compositionally biased region" description="Basic and acidic residues" evidence="15">
    <location>
        <begin position="354"/>
        <end position="370"/>
    </location>
</feature>
<dbReference type="Pfam" id="PF06481">
    <property type="entry name" value="COX_ARM"/>
    <property type="match status" value="1"/>
</dbReference>
<keyword evidence="20" id="KW-1185">Reference proteome</keyword>
<evidence type="ECO:0000256" key="16">
    <source>
        <dbReference type="SAM" id="Phobius"/>
    </source>
</evidence>
<dbReference type="PIRSF" id="PIRSF000292">
    <property type="entry name" value="Ubi_od_II"/>
    <property type="match status" value="1"/>
</dbReference>
<evidence type="ECO:0000256" key="6">
    <source>
        <dbReference type="ARBA" id="ARBA00022692"/>
    </source>
</evidence>
<comment type="similarity">
    <text evidence="2 14">Belongs to the cytochrome c oxidase subunit 2 family.</text>
</comment>
<feature type="transmembrane region" description="Helical" evidence="16">
    <location>
        <begin position="39"/>
        <end position="63"/>
    </location>
</feature>
<dbReference type="Proteomes" id="UP001597176">
    <property type="component" value="Unassembled WGS sequence"/>
</dbReference>
<dbReference type="InterPro" id="IPR002429">
    <property type="entry name" value="CcO_II-like_C"/>
</dbReference>
<dbReference type="NCBIfam" id="TIGR01433">
    <property type="entry name" value="CyoA"/>
    <property type="match status" value="1"/>
</dbReference>
<dbReference type="PANTHER" id="PTHR22888">
    <property type="entry name" value="CYTOCHROME C OXIDASE, SUBUNIT II"/>
    <property type="match status" value="1"/>
</dbReference>
<evidence type="ECO:0000259" key="18">
    <source>
        <dbReference type="PROSITE" id="PS50999"/>
    </source>
</evidence>
<keyword evidence="7" id="KW-0732">Signal</keyword>
<dbReference type="PANTHER" id="PTHR22888:SF18">
    <property type="entry name" value="CYTOCHROME BO(3) UBIQUINOL OXIDASE SUBUNIT 2"/>
    <property type="match status" value="1"/>
</dbReference>
<protein>
    <recommendedName>
        <fullName evidence="14">Ubiquinol oxidase subunit 2</fullName>
    </recommendedName>
</protein>
<keyword evidence="8 14" id="KW-0249">Electron transport</keyword>
<dbReference type="Gene3D" id="1.10.287.90">
    <property type="match status" value="1"/>
</dbReference>
<dbReference type="EMBL" id="JBHTND010000029">
    <property type="protein sequence ID" value="MFD1303457.1"/>
    <property type="molecule type" value="Genomic_DNA"/>
</dbReference>
<feature type="domain" description="Cytochrome oxidase subunit II transmembrane region profile" evidence="18">
    <location>
        <begin position="17"/>
        <end position="114"/>
    </location>
</feature>
<dbReference type="CDD" id="cd04212">
    <property type="entry name" value="CuRO_UO_II"/>
    <property type="match status" value="1"/>
</dbReference>
<comment type="subcellular location">
    <subcellularLocation>
        <location evidence="1">Cell membrane</location>
        <topology evidence="1">Multi-pass membrane protein</topology>
    </subcellularLocation>
</comment>
<dbReference type="PROSITE" id="PS50999">
    <property type="entry name" value="COX2_TM"/>
    <property type="match status" value="1"/>
</dbReference>
<keyword evidence="13" id="KW-0449">Lipoprotein</keyword>
<dbReference type="Pfam" id="PF00116">
    <property type="entry name" value="COX2"/>
    <property type="match status" value="1"/>
</dbReference>
<dbReference type="InterPro" id="IPR034227">
    <property type="entry name" value="CuRO_UO_II"/>
</dbReference>
<dbReference type="RefSeq" id="WP_238202921.1">
    <property type="nucleotide sequence ID" value="NZ_JBHTND010000029.1"/>
</dbReference>
<evidence type="ECO:0000256" key="3">
    <source>
        <dbReference type="ARBA" id="ARBA00022448"/>
    </source>
</evidence>
<feature type="domain" description="Cytochrome oxidase subunit II copper A binding" evidence="17">
    <location>
        <begin position="129"/>
        <end position="241"/>
    </location>
</feature>
<evidence type="ECO:0000256" key="14">
    <source>
        <dbReference type="PIRNR" id="PIRNR000292"/>
    </source>
</evidence>
<feature type="transmembrane region" description="Helical" evidence="16">
    <location>
        <begin position="84"/>
        <end position="105"/>
    </location>
</feature>
<gene>
    <name evidence="19" type="primary">cyoA</name>
    <name evidence="19" type="ORF">ACFQ4G_17935</name>
</gene>
<keyword evidence="3 14" id="KW-0813">Transport</keyword>
<evidence type="ECO:0000259" key="17">
    <source>
        <dbReference type="PROSITE" id="PS50857"/>
    </source>
</evidence>
<evidence type="ECO:0000256" key="10">
    <source>
        <dbReference type="ARBA" id="ARBA00023002"/>
    </source>
</evidence>
<evidence type="ECO:0000256" key="13">
    <source>
        <dbReference type="ARBA" id="ARBA00023288"/>
    </source>
</evidence>
<evidence type="ECO:0000256" key="11">
    <source>
        <dbReference type="ARBA" id="ARBA00023136"/>
    </source>
</evidence>
<feature type="compositionally biased region" description="Basic and acidic residues" evidence="15">
    <location>
        <begin position="336"/>
        <end position="347"/>
    </location>
</feature>
<evidence type="ECO:0000256" key="2">
    <source>
        <dbReference type="ARBA" id="ARBA00007866"/>
    </source>
</evidence>
<keyword evidence="11 14" id="KW-0472">Membrane</keyword>
<reference evidence="20" key="1">
    <citation type="journal article" date="2019" name="Int. J. Syst. Evol. Microbiol.">
        <title>The Global Catalogue of Microorganisms (GCM) 10K type strain sequencing project: providing services to taxonomists for standard genome sequencing and annotation.</title>
        <authorList>
            <consortium name="The Broad Institute Genomics Platform"/>
            <consortium name="The Broad Institute Genome Sequencing Center for Infectious Disease"/>
            <person name="Wu L."/>
            <person name="Ma J."/>
        </authorList>
    </citation>
    <scope>NUCLEOTIDE SEQUENCE [LARGE SCALE GENOMIC DNA]</scope>
    <source>
        <strain evidence="20">CCUG 56108</strain>
    </source>
</reference>
<dbReference type="SUPFAM" id="SSF81464">
    <property type="entry name" value="Cytochrome c oxidase subunit II-like, transmembrane region"/>
    <property type="match status" value="1"/>
</dbReference>
<dbReference type="InterPro" id="IPR010514">
    <property type="entry name" value="COX_ARM"/>
</dbReference>
<evidence type="ECO:0000256" key="5">
    <source>
        <dbReference type="ARBA" id="ARBA00022660"/>
    </source>
</evidence>
<keyword evidence="4 14" id="KW-1003">Cell membrane</keyword>
<keyword evidence="10 14" id="KW-0560">Oxidoreductase</keyword>
<dbReference type="InterPro" id="IPR036257">
    <property type="entry name" value="Cyt_c_oxidase_su2_TM_sf"/>
</dbReference>
<keyword evidence="6 16" id="KW-0812">Transmembrane</keyword>
<evidence type="ECO:0000313" key="19">
    <source>
        <dbReference type="EMBL" id="MFD1303457.1"/>
    </source>
</evidence>
<evidence type="ECO:0000256" key="7">
    <source>
        <dbReference type="ARBA" id="ARBA00022729"/>
    </source>
</evidence>
<evidence type="ECO:0000256" key="9">
    <source>
        <dbReference type="ARBA" id="ARBA00022989"/>
    </source>
</evidence>
<evidence type="ECO:0000256" key="4">
    <source>
        <dbReference type="ARBA" id="ARBA00022475"/>
    </source>
</evidence>
<dbReference type="InterPro" id="IPR008972">
    <property type="entry name" value="Cupredoxin"/>
</dbReference>
<evidence type="ECO:0000256" key="15">
    <source>
        <dbReference type="SAM" id="MobiDB-lite"/>
    </source>
</evidence>
<dbReference type="InterPro" id="IPR006333">
    <property type="entry name" value="Cyt_o_ubiquinol_oxidase_su2"/>
</dbReference>
<feature type="region of interest" description="Disordered" evidence="15">
    <location>
        <begin position="321"/>
        <end position="377"/>
    </location>
</feature>
<accession>A0ABW3X1F7</accession>
<dbReference type="Gene3D" id="2.60.40.420">
    <property type="entry name" value="Cupredoxins - blue copper proteins"/>
    <property type="match status" value="1"/>
</dbReference>
<evidence type="ECO:0000256" key="12">
    <source>
        <dbReference type="ARBA" id="ARBA00023139"/>
    </source>
</evidence>
<sequence length="377" mass="41834">MSSRSLRALALLPIAALLPGCNMVVMQPAGDIATRQRDLIIASTGLMLLIILPVIAFTLFFAWRYRQSNTEAEYDPDWHHSTQLEVLIWSAPLVIIIALGALTWISTHTLDPYRPLSRIDASRPLPADVKPLTVEVVALDWKWLFFYPELGIASVNELAAPIDVPINFKITSASMMNSFFIPALAGQIYAMAGMETKLHAVINKEGIYEGFSANYSGEGFSRMNFKFHGLARDGFDQWVAKVRAEGKELSRDNYIALEKPSEREPVTYYSSVAPGLFQAILNMCVVEGKMCMGEMMSIDSKGGAGKESHANHERLRYDNRHAERGEEAQGATFPASEKKPRTQEVDPAKAPNGGHEHHDHSMPGMKHDDPAPAQLNR</sequence>
<dbReference type="PROSITE" id="PS50857">
    <property type="entry name" value="COX2_CUA"/>
    <property type="match status" value="1"/>
</dbReference>